<dbReference type="AlphaFoldDB" id="A0A284QXK4"/>
<gene>
    <name evidence="1" type="ORF">ARMOST_04508</name>
</gene>
<sequence length="280" mass="32082">MLLDEYPSPPDNASLLNLFMSPEEATNFNAYTDSLLSPPNEDSPLPCYADVLEFRTWTVTWIVLDNLLSGTIYILSMPDTEGEIAPALAKDPNEEPPDSDYTAACWLNIVPVREQWGAIQYPLIVSTDFNEDLFLRCRIYHPWYGNGQITELPYITAKYVVFNAQFESFGYRAGPFHATFITHQDRFTLLPPPPAPANAAAMHTWWKVVRSFFHPTPHTEPLEAEPPRELELLAVDREMIRQAEMERYSSIIYSYTYSSRMPKISPSSREYGVSPHYILM</sequence>
<proteinExistence type="predicted"/>
<keyword evidence="2" id="KW-1185">Reference proteome</keyword>
<organism evidence="1 2">
    <name type="scientific">Armillaria ostoyae</name>
    <name type="common">Armillaria root rot fungus</name>
    <dbReference type="NCBI Taxonomy" id="47428"/>
    <lineage>
        <taxon>Eukaryota</taxon>
        <taxon>Fungi</taxon>
        <taxon>Dikarya</taxon>
        <taxon>Basidiomycota</taxon>
        <taxon>Agaricomycotina</taxon>
        <taxon>Agaricomycetes</taxon>
        <taxon>Agaricomycetidae</taxon>
        <taxon>Agaricales</taxon>
        <taxon>Marasmiineae</taxon>
        <taxon>Physalacriaceae</taxon>
        <taxon>Armillaria</taxon>
    </lineage>
</organism>
<dbReference type="OMA" id="CTWTITH"/>
<protein>
    <submittedName>
        <fullName evidence="1">Uncharacterized protein</fullName>
    </submittedName>
</protein>
<accession>A0A284QXK4</accession>
<dbReference type="Proteomes" id="UP000219338">
    <property type="component" value="Unassembled WGS sequence"/>
</dbReference>
<evidence type="ECO:0000313" key="1">
    <source>
        <dbReference type="EMBL" id="SJL01190.1"/>
    </source>
</evidence>
<dbReference type="OrthoDB" id="3090652at2759"/>
<dbReference type="EMBL" id="FUEG01000003">
    <property type="protein sequence ID" value="SJL01190.1"/>
    <property type="molecule type" value="Genomic_DNA"/>
</dbReference>
<reference evidence="2" key="1">
    <citation type="journal article" date="2017" name="Nat. Ecol. Evol.">
        <title>Genome expansion and lineage-specific genetic innovations in the forest pathogenic fungi Armillaria.</title>
        <authorList>
            <person name="Sipos G."/>
            <person name="Prasanna A.N."/>
            <person name="Walter M.C."/>
            <person name="O'Connor E."/>
            <person name="Balint B."/>
            <person name="Krizsan K."/>
            <person name="Kiss B."/>
            <person name="Hess J."/>
            <person name="Varga T."/>
            <person name="Slot J."/>
            <person name="Riley R."/>
            <person name="Boka B."/>
            <person name="Rigling D."/>
            <person name="Barry K."/>
            <person name="Lee J."/>
            <person name="Mihaltcheva S."/>
            <person name="LaButti K."/>
            <person name="Lipzen A."/>
            <person name="Waldron R."/>
            <person name="Moloney N.M."/>
            <person name="Sperisen C."/>
            <person name="Kredics L."/>
            <person name="Vagvoelgyi C."/>
            <person name="Patrignani A."/>
            <person name="Fitzpatrick D."/>
            <person name="Nagy I."/>
            <person name="Doyle S."/>
            <person name="Anderson J.B."/>
            <person name="Grigoriev I.V."/>
            <person name="Gueldener U."/>
            <person name="Muensterkoetter M."/>
            <person name="Nagy L.G."/>
        </authorList>
    </citation>
    <scope>NUCLEOTIDE SEQUENCE [LARGE SCALE GENOMIC DNA]</scope>
    <source>
        <strain evidence="2">C18/9</strain>
    </source>
</reference>
<name>A0A284QXK4_ARMOS</name>
<evidence type="ECO:0000313" key="2">
    <source>
        <dbReference type="Proteomes" id="UP000219338"/>
    </source>
</evidence>